<dbReference type="Gene3D" id="3.30.70.330">
    <property type="match status" value="1"/>
</dbReference>
<evidence type="ECO:0000256" key="1">
    <source>
        <dbReference type="ARBA" id="ARBA00007408"/>
    </source>
</evidence>
<dbReference type="CDD" id="cd12383">
    <property type="entry name" value="RRM_RBM42"/>
    <property type="match status" value="1"/>
</dbReference>
<dbReference type="Proteomes" id="UP001152759">
    <property type="component" value="Chromosome 3"/>
</dbReference>
<dbReference type="Pfam" id="PF00076">
    <property type="entry name" value="RRM_1"/>
    <property type="match status" value="1"/>
</dbReference>
<feature type="compositionally biased region" description="Pro residues" evidence="5">
    <location>
        <begin position="71"/>
        <end position="87"/>
    </location>
</feature>
<feature type="compositionally biased region" description="Low complexity" evidence="5">
    <location>
        <begin position="249"/>
        <end position="260"/>
    </location>
</feature>
<dbReference type="SUPFAM" id="SSF54928">
    <property type="entry name" value="RNA-binding domain, RBD"/>
    <property type="match status" value="1"/>
</dbReference>
<evidence type="ECO:0000256" key="4">
    <source>
        <dbReference type="ARBA" id="ARBA00030574"/>
    </source>
</evidence>
<dbReference type="InterPro" id="IPR012677">
    <property type="entry name" value="Nucleotide-bd_a/b_plait_sf"/>
</dbReference>
<evidence type="ECO:0000313" key="7">
    <source>
        <dbReference type="EMBL" id="CAH0769777.1"/>
    </source>
</evidence>
<evidence type="ECO:0000313" key="8">
    <source>
        <dbReference type="Proteomes" id="UP001152759"/>
    </source>
</evidence>
<organism evidence="7 8">
    <name type="scientific">Bemisia tabaci</name>
    <name type="common">Sweetpotato whitefly</name>
    <name type="synonym">Aleurodes tabaci</name>
    <dbReference type="NCBI Taxonomy" id="7038"/>
    <lineage>
        <taxon>Eukaryota</taxon>
        <taxon>Metazoa</taxon>
        <taxon>Ecdysozoa</taxon>
        <taxon>Arthropoda</taxon>
        <taxon>Hexapoda</taxon>
        <taxon>Insecta</taxon>
        <taxon>Pterygota</taxon>
        <taxon>Neoptera</taxon>
        <taxon>Paraneoptera</taxon>
        <taxon>Hemiptera</taxon>
        <taxon>Sternorrhyncha</taxon>
        <taxon>Aleyrodoidea</taxon>
        <taxon>Aleyrodidae</taxon>
        <taxon>Aleyrodinae</taxon>
        <taxon>Bemisia</taxon>
    </lineage>
</organism>
<keyword evidence="8" id="KW-1185">Reference proteome</keyword>
<comment type="similarity">
    <text evidence="1">Belongs to the RRM RBM42 family.</text>
</comment>
<feature type="compositionally biased region" description="Basic and acidic residues" evidence="5">
    <location>
        <begin position="183"/>
        <end position="197"/>
    </location>
</feature>
<evidence type="ECO:0000259" key="6">
    <source>
        <dbReference type="SMART" id="SM00360"/>
    </source>
</evidence>
<dbReference type="InterPro" id="IPR034215">
    <property type="entry name" value="RBM42_RRM"/>
</dbReference>
<accession>A0A9P0C9Z9</accession>
<evidence type="ECO:0000256" key="3">
    <source>
        <dbReference type="ARBA" id="ARBA00022884"/>
    </source>
</evidence>
<feature type="compositionally biased region" description="Pro residues" evidence="5">
    <location>
        <begin position="94"/>
        <end position="117"/>
    </location>
</feature>
<sequence>MAGVNNDKLKMMEDEMNRFEEEISIVPPPPPPPPFIPAAVANRMVIGTNTYNQVQNQLDAMPPRMPFPGPMDPMSLPPGPPGPPRPPMAGNFGPGPPPLFPPGPGPMGFPPNFPEGPPMMPPNMPPNMMGPNHGLPDMMGPPGFGNGPPGFFPPPPPAFVKSQIEEKKAPVVLSGAPKLYNAKSKETDKKDSAEKKRAGPAIVPSQVIKSDIDGKKPMKSVPKTSAKEMAAAVQASQTVVTQQAVDVPAATPAAPGPSAAPKKKEKDNKKQKKVIRTAGGVTWEDNTLTDWPDDDFRLFCGDLGNDVTDEVLIRAFSKYPSFQRARVVRDRRTNKTKGFGFVSFADPQDFIKATKEMNGRYVGSRPIKLRKSTWRNRNLDIARKKEKEKQALIGLLTGH</sequence>
<feature type="region of interest" description="Disordered" evidence="5">
    <location>
        <begin position="182"/>
        <end position="202"/>
    </location>
</feature>
<protein>
    <recommendedName>
        <fullName evidence="2">RNA-binding protein 42</fullName>
    </recommendedName>
    <alternativeName>
        <fullName evidence="4">RNA-binding motif protein 42</fullName>
    </alternativeName>
</protein>
<evidence type="ECO:0000256" key="5">
    <source>
        <dbReference type="SAM" id="MobiDB-lite"/>
    </source>
</evidence>
<dbReference type="InterPro" id="IPR035979">
    <property type="entry name" value="RBD_domain_sf"/>
</dbReference>
<dbReference type="AlphaFoldDB" id="A0A9P0C9Z9"/>
<feature type="domain" description="RRM" evidence="6">
    <location>
        <begin position="297"/>
        <end position="370"/>
    </location>
</feature>
<dbReference type="EMBL" id="OU963864">
    <property type="protein sequence ID" value="CAH0769777.1"/>
    <property type="molecule type" value="Genomic_DNA"/>
</dbReference>
<reference evidence="7" key="1">
    <citation type="submission" date="2021-12" db="EMBL/GenBank/DDBJ databases">
        <authorList>
            <person name="King R."/>
        </authorList>
    </citation>
    <scope>NUCLEOTIDE SEQUENCE</scope>
</reference>
<dbReference type="InterPro" id="IPR050825">
    <property type="entry name" value="RBM42_RBP45_47-like"/>
</dbReference>
<gene>
    <name evidence="7" type="ORF">BEMITA_LOCUS6724</name>
</gene>
<evidence type="ECO:0000256" key="2">
    <source>
        <dbReference type="ARBA" id="ARBA00015192"/>
    </source>
</evidence>
<dbReference type="KEGG" id="btab:109034472"/>
<name>A0A9P0C9Z9_BEMTA</name>
<dbReference type="PANTHER" id="PTHR47640">
    <property type="entry name" value="TRNA SELENOCYSTEINE 1-ASSOCIATED PROTEIN 1-RELATED-RELATED"/>
    <property type="match status" value="1"/>
</dbReference>
<feature type="region of interest" description="Disordered" evidence="5">
    <location>
        <begin position="249"/>
        <end position="272"/>
    </location>
</feature>
<dbReference type="PANTHER" id="PTHR47640:SF11">
    <property type="entry name" value="RNA-BINDING PROTEIN 42"/>
    <property type="match status" value="1"/>
</dbReference>
<dbReference type="InterPro" id="IPR000504">
    <property type="entry name" value="RRM_dom"/>
</dbReference>
<feature type="region of interest" description="Disordered" evidence="5">
    <location>
        <begin position="71"/>
        <end position="117"/>
    </location>
</feature>
<dbReference type="SMART" id="SM00360">
    <property type="entry name" value="RRM"/>
    <property type="match status" value="1"/>
</dbReference>
<keyword evidence="3" id="KW-0694">RNA-binding</keyword>
<dbReference type="GO" id="GO:0003729">
    <property type="term" value="F:mRNA binding"/>
    <property type="evidence" value="ECO:0007669"/>
    <property type="project" value="InterPro"/>
</dbReference>
<proteinExistence type="inferred from homology"/>